<accession>A0AAV7VPP1</accession>
<name>A0AAV7VPP1_PLEWA</name>
<proteinExistence type="predicted"/>
<gene>
    <name evidence="1" type="ORF">NDU88_006146</name>
</gene>
<sequence length="410" mass="43376">MGESVAHASVSKRARAHKGLVQQAPLALESGGDSGTALFEERPLGGAANMAAPSELRELAVDEAVFEKGEDRHRILTEQVFKEVIIIDSEEEGELEVHGEGSSGSNGQLGRGLVVQSGALGRQIPKTVTQVVQGVQEWEVANQAVFRTGGQVFFRDEQGVVLRGTICGLASEDGGTGTTQVGREFWDQEQRAYLPGCVAPHVSSGHGVLVEHQRSGRPAGGPFSVGVRAPPGRLLEERAQSGAVHPTAREVASLEARSLDQSTRVWEPRLDSRSAILGGNEEEELDYGDETFGAGDQVAAVPQASTSGQAFQGDRLSRREVAANLSRGEVFDTGNGGLAIEGGSRSEVRALKNVDVAIQAGGEGKESKEVGSLGIVQEVAAVDVRKHKNCLGFMTFFSATCLLETRLVDC</sequence>
<evidence type="ECO:0000313" key="1">
    <source>
        <dbReference type="EMBL" id="KAJ1202346.1"/>
    </source>
</evidence>
<comment type="caution">
    <text evidence="1">The sequence shown here is derived from an EMBL/GenBank/DDBJ whole genome shotgun (WGS) entry which is preliminary data.</text>
</comment>
<reference evidence="1" key="1">
    <citation type="journal article" date="2022" name="bioRxiv">
        <title>Sequencing and chromosome-scale assembly of the giantPleurodeles waltlgenome.</title>
        <authorList>
            <person name="Brown T."/>
            <person name="Elewa A."/>
            <person name="Iarovenko S."/>
            <person name="Subramanian E."/>
            <person name="Araus A.J."/>
            <person name="Petzold A."/>
            <person name="Susuki M."/>
            <person name="Suzuki K.-i.T."/>
            <person name="Hayashi T."/>
            <person name="Toyoda A."/>
            <person name="Oliveira C."/>
            <person name="Osipova E."/>
            <person name="Leigh N.D."/>
            <person name="Simon A."/>
            <person name="Yun M.H."/>
        </authorList>
    </citation>
    <scope>NUCLEOTIDE SEQUENCE</scope>
    <source>
        <strain evidence="1">20211129_DDA</strain>
        <tissue evidence="1">Liver</tissue>
    </source>
</reference>
<dbReference type="AlphaFoldDB" id="A0AAV7VPP1"/>
<evidence type="ECO:0000313" key="2">
    <source>
        <dbReference type="Proteomes" id="UP001066276"/>
    </source>
</evidence>
<dbReference type="EMBL" id="JANPWB010000003">
    <property type="protein sequence ID" value="KAJ1202346.1"/>
    <property type="molecule type" value="Genomic_DNA"/>
</dbReference>
<dbReference type="Proteomes" id="UP001066276">
    <property type="component" value="Chromosome 2_1"/>
</dbReference>
<protein>
    <submittedName>
        <fullName evidence="1">Uncharacterized protein</fullName>
    </submittedName>
</protein>
<organism evidence="1 2">
    <name type="scientific">Pleurodeles waltl</name>
    <name type="common">Iberian ribbed newt</name>
    <dbReference type="NCBI Taxonomy" id="8319"/>
    <lineage>
        <taxon>Eukaryota</taxon>
        <taxon>Metazoa</taxon>
        <taxon>Chordata</taxon>
        <taxon>Craniata</taxon>
        <taxon>Vertebrata</taxon>
        <taxon>Euteleostomi</taxon>
        <taxon>Amphibia</taxon>
        <taxon>Batrachia</taxon>
        <taxon>Caudata</taxon>
        <taxon>Salamandroidea</taxon>
        <taxon>Salamandridae</taxon>
        <taxon>Pleurodelinae</taxon>
        <taxon>Pleurodeles</taxon>
    </lineage>
</organism>
<keyword evidence="2" id="KW-1185">Reference proteome</keyword>